<sequence length="139" mass="15068">MDMTLVLFLFICFIAYVCFVNYNYSEGFTDASGNRRTSTSSSSSSSTNSGPNGIAGNASTYAANLKATSVKLADTLLITKYRSDYESAIMNAEELVNHLMLQTTLSINTAKPQETIEKLVALHRAQAALNAVMKFVDSS</sequence>
<dbReference type="AlphaFoldDB" id="A0A6C0LK31"/>
<accession>A0A6C0LK31</accession>
<feature type="region of interest" description="Disordered" evidence="1">
    <location>
        <begin position="31"/>
        <end position="51"/>
    </location>
</feature>
<feature type="compositionally biased region" description="Low complexity" evidence="1">
    <location>
        <begin position="32"/>
        <end position="50"/>
    </location>
</feature>
<protein>
    <submittedName>
        <fullName evidence="2">Uncharacterized protein</fullName>
    </submittedName>
</protein>
<evidence type="ECO:0000256" key="1">
    <source>
        <dbReference type="SAM" id="MobiDB-lite"/>
    </source>
</evidence>
<proteinExistence type="predicted"/>
<dbReference type="EMBL" id="MN740521">
    <property type="protein sequence ID" value="QHU30913.1"/>
    <property type="molecule type" value="Genomic_DNA"/>
</dbReference>
<evidence type="ECO:0000313" key="2">
    <source>
        <dbReference type="EMBL" id="QHU30913.1"/>
    </source>
</evidence>
<name>A0A6C0LK31_9ZZZZ</name>
<organism evidence="2">
    <name type="scientific">viral metagenome</name>
    <dbReference type="NCBI Taxonomy" id="1070528"/>
    <lineage>
        <taxon>unclassified sequences</taxon>
        <taxon>metagenomes</taxon>
        <taxon>organismal metagenomes</taxon>
    </lineage>
</organism>
<reference evidence="2" key="1">
    <citation type="journal article" date="2020" name="Nature">
        <title>Giant virus diversity and host interactions through global metagenomics.</title>
        <authorList>
            <person name="Schulz F."/>
            <person name="Roux S."/>
            <person name="Paez-Espino D."/>
            <person name="Jungbluth S."/>
            <person name="Walsh D.A."/>
            <person name="Denef V.J."/>
            <person name="McMahon K.D."/>
            <person name="Konstantinidis K.T."/>
            <person name="Eloe-Fadrosh E.A."/>
            <person name="Kyrpides N.C."/>
            <person name="Woyke T."/>
        </authorList>
    </citation>
    <scope>NUCLEOTIDE SEQUENCE</scope>
    <source>
        <strain evidence="2">GVMAG-M-3300027892-73</strain>
    </source>
</reference>